<feature type="domain" description="Crinkler effector protein N-terminal" evidence="5">
    <location>
        <begin position="58"/>
        <end position="161"/>
    </location>
</feature>
<gene>
    <name evidence="6" type="ORF">BC938DRAFT_478622</name>
</gene>
<feature type="compositionally biased region" description="Polar residues" evidence="4">
    <location>
        <begin position="25"/>
        <end position="41"/>
    </location>
</feature>
<evidence type="ECO:0000256" key="4">
    <source>
        <dbReference type="SAM" id="MobiDB-lite"/>
    </source>
</evidence>
<name>A0A433QML5_9FUNG</name>
<dbReference type="AlphaFoldDB" id="A0A433QML5"/>
<evidence type="ECO:0000256" key="3">
    <source>
        <dbReference type="ARBA" id="ARBA00022525"/>
    </source>
</evidence>
<evidence type="ECO:0000313" key="6">
    <source>
        <dbReference type="EMBL" id="RUS31010.1"/>
    </source>
</evidence>
<protein>
    <recommendedName>
        <fullName evidence="5">Crinkler effector protein N-terminal domain-containing protein</fullName>
    </recommendedName>
</protein>
<feature type="non-terminal residue" evidence="6">
    <location>
        <position position="1"/>
    </location>
</feature>
<reference evidence="6 7" key="1">
    <citation type="journal article" date="2018" name="New Phytol.">
        <title>Phylogenomics of Endogonaceae and evolution of mycorrhizas within Mucoromycota.</title>
        <authorList>
            <person name="Chang Y."/>
            <person name="Desiro A."/>
            <person name="Na H."/>
            <person name="Sandor L."/>
            <person name="Lipzen A."/>
            <person name="Clum A."/>
            <person name="Barry K."/>
            <person name="Grigoriev I.V."/>
            <person name="Martin F.M."/>
            <person name="Stajich J.E."/>
            <person name="Smith M.E."/>
            <person name="Bonito G."/>
            <person name="Spatafora J.W."/>
        </authorList>
    </citation>
    <scope>NUCLEOTIDE SEQUENCE [LARGE SCALE GENOMIC DNA]</scope>
    <source>
        <strain evidence="6 7">AD002</strain>
    </source>
</reference>
<feature type="region of interest" description="Disordered" evidence="4">
    <location>
        <begin position="164"/>
        <end position="183"/>
    </location>
</feature>
<keyword evidence="3" id="KW-0964">Secreted</keyword>
<feature type="non-terminal residue" evidence="6">
    <location>
        <position position="731"/>
    </location>
</feature>
<dbReference type="EMBL" id="RBNJ01003370">
    <property type="protein sequence ID" value="RUS31010.1"/>
    <property type="molecule type" value="Genomic_DNA"/>
</dbReference>
<sequence length="731" mass="82814">EAIFPSAEITSLGLGIDETDALRNLSSTTNSSKRPFKQNTTGRKKMAVEDTPMEEKVITLFCLIHGESRKKVFTVRIGNDFVSDLQQKIKAENESKLGAFDARDLTLWSVSIPIDDNTDAVLASLVLENNDEKGIRELDPSDDTFDVFPEPAKKYIHVVVQPPVTERSSTKRPRSEEEGWQSYTAADGQHVDLPSQIIAMLNNNEFVPEPRAKFLDALRNVDAGQSIVMPSLGQDPKHFKEGYQGRTFFITQQMIDMWRMLSADQQQQQQQLPLHLRIGPRSIKRVLSGPMGVGKSYLALFLAAKAYAENWPVLYISDAADIDRDEVTSSIRICQLFLSINRDILTAAEFRELIGNRTKGTPLVVSCAYAIFGNLLLQKSRKTLLVVDEHGVLFNSDPPAPERLPVLRPLMNLTAWREDASGARVVLTGTAHAKFERKHLVNGMNDWVEFVGPLPENTFDSLLRLHPFLGRPAIAPKVKKIVNCVPRELMYLDKHMKDSTGNYISEATVDKKLRAFRKDRGDAFLKAVRNYFESLDAGSKTDYRRALSNMFLRWSDIEHTISFDWKFLDTGLVYRFKDEYSYVKYKYLCPAALDALLEVYATFPLPRDVSVTSLIDGRLTGNNFEEILFQQLVKYRDIPFKATDLNGSPTTDVHIRFRHFISLEKDQFTPGAEHAQSLVRGYAGYPRFDFMVGRIFIQVSVSTFDKHNEGSASINKAFTRPYNSDPNQNQI</sequence>
<dbReference type="Proteomes" id="UP000274822">
    <property type="component" value="Unassembled WGS sequence"/>
</dbReference>
<evidence type="ECO:0000259" key="5">
    <source>
        <dbReference type="Pfam" id="PF20147"/>
    </source>
</evidence>
<evidence type="ECO:0000256" key="2">
    <source>
        <dbReference type="ARBA" id="ARBA00004613"/>
    </source>
</evidence>
<dbReference type="InterPro" id="IPR027417">
    <property type="entry name" value="P-loop_NTPase"/>
</dbReference>
<dbReference type="SUPFAM" id="SSF52540">
    <property type="entry name" value="P-loop containing nucleoside triphosphate hydrolases"/>
    <property type="match status" value="1"/>
</dbReference>
<proteinExistence type="predicted"/>
<dbReference type="Pfam" id="PF20147">
    <property type="entry name" value="Crinkler"/>
    <property type="match status" value="1"/>
</dbReference>
<accession>A0A433QML5</accession>
<dbReference type="GO" id="GO:0043657">
    <property type="term" value="C:host cell"/>
    <property type="evidence" value="ECO:0007669"/>
    <property type="project" value="UniProtKB-SubCell"/>
</dbReference>
<comment type="caution">
    <text evidence="6">The sequence shown here is derived from an EMBL/GenBank/DDBJ whole genome shotgun (WGS) entry which is preliminary data.</text>
</comment>
<dbReference type="GO" id="GO:0005576">
    <property type="term" value="C:extracellular region"/>
    <property type="evidence" value="ECO:0007669"/>
    <property type="project" value="UniProtKB-SubCell"/>
</dbReference>
<dbReference type="InterPro" id="IPR045379">
    <property type="entry name" value="Crinkler_N"/>
</dbReference>
<evidence type="ECO:0000256" key="1">
    <source>
        <dbReference type="ARBA" id="ARBA00004340"/>
    </source>
</evidence>
<comment type="subcellular location">
    <subcellularLocation>
        <location evidence="1">Host cell</location>
    </subcellularLocation>
    <subcellularLocation>
        <location evidence="2">Secreted</location>
    </subcellularLocation>
</comment>
<evidence type="ECO:0000313" key="7">
    <source>
        <dbReference type="Proteomes" id="UP000274822"/>
    </source>
</evidence>
<keyword evidence="7" id="KW-1185">Reference proteome</keyword>
<organism evidence="6 7">
    <name type="scientific">Jimgerdemannia flammicorona</name>
    <dbReference type="NCBI Taxonomy" id="994334"/>
    <lineage>
        <taxon>Eukaryota</taxon>
        <taxon>Fungi</taxon>
        <taxon>Fungi incertae sedis</taxon>
        <taxon>Mucoromycota</taxon>
        <taxon>Mucoromycotina</taxon>
        <taxon>Endogonomycetes</taxon>
        <taxon>Endogonales</taxon>
        <taxon>Endogonaceae</taxon>
        <taxon>Jimgerdemannia</taxon>
    </lineage>
</organism>
<feature type="region of interest" description="Disordered" evidence="4">
    <location>
        <begin position="25"/>
        <end position="48"/>
    </location>
</feature>